<protein>
    <submittedName>
        <fullName evidence="3">Siderophore-interacting FAD-binding domain protein</fullName>
    </submittedName>
</protein>
<dbReference type="InterPro" id="IPR017938">
    <property type="entry name" value="Riboflavin_synthase-like_b-brl"/>
</dbReference>
<dbReference type="InterPro" id="IPR007037">
    <property type="entry name" value="SIP_rossman_dom"/>
</dbReference>
<dbReference type="InterPro" id="IPR017927">
    <property type="entry name" value="FAD-bd_FR_type"/>
</dbReference>
<dbReference type="Gene3D" id="2.40.30.10">
    <property type="entry name" value="Translation factors"/>
    <property type="match status" value="1"/>
</dbReference>
<gene>
    <name evidence="3" type="ORF">HMPREF0758_4299</name>
</gene>
<dbReference type="InterPro" id="IPR039374">
    <property type="entry name" value="SIP_fam"/>
</dbReference>
<dbReference type="GO" id="GO:0016491">
    <property type="term" value="F:oxidoreductase activity"/>
    <property type="evidence" value="ECO:0007669"/>
    <property type="project" value="InterPro"/>
</dbReference>
<dbReference type="Gene3D" id="3.40.50.80">
    <property type="entry name" value="Nucleotide-binding domain of ferredoxin-NADP reductase (FNR) module"/>
    <property type="match status" value="1"/>
</dbReference>
<dbReference type="InterPro" id="IPR013113">
    <property type="entry name" value="SIP_FAD-bd"/>
</dbReference>
<dbReference type="PANTHER" id="PTHR30157">
    <property type="entry name" value="FERRIC REDUCTASE, NADPH-DEPENDENT"/>
    <property type="match status" value="1"/>
</dbReference>
<organism evidence="3 4">
    <name type="scientific">Serratia odorifera DSM 4582</name>
    <dbReference type="NCBI Taxonomy" id="667129"/>
    <lineage>
        <taxon>Bacteria</taxon>
        <taxon>Pseudomonadati</taxon>
        <taxon>Pseudomonadota</taxon>
        <taxon>Gammaproteobacteria</taxon>
        <taxon>Enterobacterales</taxon>
        <taxon>Yersiniaceae</taxon>
        <taxon>Serratia</taxon>
    </lineage>
</organism>
<dbReference type="EMBL" id="ADBY01000056">
    <property type="protein sequence ID" value="EFE94204.1"/>
    <property type="molecule type" value="Genomic_DNA"/>
</dbReference>
<keyword evidence="4" id="KW-1185">Reference proteome</keyword>
<comment type="caution">
    <text evidence="3">The sequence shown here is derived from an EMBL/GenBank/DDBJ whole genome shotgun (WGS) entry which is preliminary data.</text>
</comment>
<sequence length="300" mass="33698">MPAPSIGKRFSLSINVIYWRQKDQQENTVTTEAPRNRAPYLISVAGVQDITPHLRRITFHAEDLQFYPANAAAAHIKVFLPRQGQTQPDLPRLTPNGPQWADDAIRPLVRTYSVRAVRPESQEIDIEFALHDHQGPAVQFARAAKVGDKIGISNPGGPKPMLPEADFYCLAGDPSSLPAIAALLENLAPRAQGHAFIRVDSSADVIDLKKPAGVELSWIIGGTDKTAELISQFCALPQPESATHFWLAGEDRLVVELRRYLRRERQCERNQLYAVPYWREGLNEEGYHEKRHEIMDNIDD</sequence>
<dbReference type="Pfam" id="PF08021">
    <property type="entry name" value="FAD_binding_9"/>
    <property type="match status" value="1"/>
</dbReference>
<proteinExistence type="inferred from homology"/>
<evidence type="ECO:0000259" key="2">
    <source>
        <dbReference type="PROSITE" id="PS51384"/>
    </source>
</evidence>
<dbReference type="InterPro" id="IPR039261">
    <property type="entry name" value="FNR_nucleotide-bd"/>
</dbReference>
<dbReference type="PROSITE" id="PS51384">
    <property type="entry name" value="FAD_FR"/>
    <property type="match status" value="1"/>
</dbReference>
<evidence type="ECO:0000313" key="4">
    <source>
        <dbReference type="Proteomes" id="UP000005723"/>
    </source>
</evidence>
<feature type="domain" description="FAD-binding FR-type" evidence="2">
    <location>
        <begin position="37"/>
        <end position="162"/>
    </location>
</feature>
<dbReference type="SUPFAM" id="SSF63380">
    <property type="entry name" value="Riboflavin synthase domain-like"/>
    <property type="match status" value="1"/>
</dbReference>
<name>D4E7Z9_SEROD</name>
<dbReference type="Pfam" id="PF04954">
    <property type="entry name" value="SIP"/>
    <property type="match status" value="1"/>
</dbReference>
<accession>D4E7Z9</accession>
<evidence type="ECO:0000256" key="1">
    <source>
        <dbReference type="ARBA" id="ARBA00035644"/>
    </source>
</evidence>
<reference evidence="3 4" key="1">
    <citation type="submission" date="2010-01" db="EMBL/GenBank/DDBJ databases">
        <authorList>
            <person name="Muzny D."/>
            <person name="Qin X."/>
            <person name="Deng J."/>
            <person name="Jiang H."/>
            <person name="Liu Y."/>
            <person name="Qu J."/>
            <person name="Song X.-Z."/>
            <person name="Zhang L."/>
            <person name="Thornton R."/>
            <person name="Coyle M."/>
            <person name="Francisco L."/>
            <person name="Jackson L."/>
            <person name="Javaid M."/>
            <person name="Korchina V."/>
            <person name="Kovar C."/>
            <person name="Mata R."/>
            <person name="Mathew T."/>
            <person name="Ngo R."/>
            <person name="Nguyen L."/>
            <person name="Nguyen N."/>
            <person name="Okwuonu G."/>
            <person name="Ongeri F."/>
            <person name="Pham C."/>
            <person name="Simmons D."/>
            <person name="Wilczek-Boney K."/>
            <person name="Hale W."/>
            <person name="Jakkamsetti A."/>
            <person name="Pham P."/>
            <person name="Ruth R."/>
            <person name="San Lucas F."/>
            <person name="Warren J."/>
            <person name="Zhang J."/>
            <person name="Zhao Z."/>
            <person name="Zhou C."/>
            <person name="Zhu D."/>
            <person name="Lee S."/>
            <person name="Bess C."/>
            <person name="Blankenburg K."/>
            <person name="Forbes L."/>
            <person name="Fu Q."/>
            <person name="Gubbala S."/>
            <person name="Hirani K."/>
            <person name="Jayaseelan J.C."/>
            <person name="Lara F."/>
            <person name="Munidasa M."/>
            <person name="Palculict T."/>
            <person name="Patil S."/>
            <person name="Pu L.-L."/>
            <person name="Saada N."/>
            <person name="Tang L."/>
            <person name="Weissenberger G."/>
            <person name="Zhu Y."/>
            <person name="Hemphill L."/>
            <person name="Shang Y."/>
            <person name="Youmans B."/>
            <person name="Ayvaz T."/>
            <person name="Ross M."/>
            <person name="Santibanez J."/>
            <person name="Aqrawi P."/>
            <person name="Gross S."/>
            <person name="Joshi V."/>
            <person name="Fowler G."/>
            <person name="Nazareth L."/>
            <person name="Reid J."/>
            <person name="Worley K."/>
            <person name="Petrosino J."/>
            <person name="Highlander S."/>
            <person name="Gibbs R."/>
        </authorList>
    </citation>
    <scope>NUCLEOTIDE SEQUENCE [LARGE SCALE GENOMIC DNA]</scope>
    <source>
        <strain evidence="3 4">DSM 4582</strain>
    </source>
</reference>
<dbReference type="Proteomes" id="UP000005723">
    <property type="component" value="Unassembled WGS sequence"/>
</dbReference>
<dbReference type="AlphaFoldDB" id="D4E7Z9"/>
<evidence type="ECO:0000313" key="3">
    <source>
        <dbReference type="EMBL" id="EFE94204.1"/>
    </source>
</evidence>
<comment type="similarity">
    <text evidence="1">Belongs to the SIP oxidoreductase family.</text>
</comment>
<dbReference type="STRING" id="667129.HMPREF0758_4299"/>
<dbReference type="PANTHER" id="PTHR30157:SF0">
    <property type="entry name" value="NADPH-DEPENDENT FERRIC-CHELATE REDUCTASE"/>
    <property type="match status" value="1"/>
</dbReference>
<dbReference type="CDD" id="cd06193">
    <property type="entry name" value="siderophore_interacting"/>
    <property type="match status" value="1"/>
</dbReference>
<dbReference type="HOGENOM" id="CLU_040923_2_1_6"/>